<dbReference type="InterPro" id="IPR011039">
    <property type="entry name" value="TFIIF_interaction"/>
</dbReference>
<evidence type="ECO:0000313" key="9">
    <source>
        <dbReference type="Proteomes" id="UP000449547"/>
    </source>
</evidence>
<keyword evidence="9" id="KW-1185">Reference proteome</keyword>
<comment type="subcellular location">
    <subcellularLocation>
        <location evidence="1">Nucleus</location>
    </subcellularLocation>
</comment>
<dbReference type="PANTHER" id="PTHR13011:SF0">
    <property type="entry name" value="GENERAL TRANSCRIPTION FACTOR IIF SUBUNIT 1"/>
    <property type="match status" value="1"/>
</dbReference>
<dbReference type="RefSeq" id="XP_034010087.1">
    <property type="nucleotide sequence ID" value="XM_034158034.1"/>
</dbReference>
<comment type="caution">
    <text evidence="8">The sequence shown here is derived from an EMBL/GenBank/DDBJ whole genome shotgun (WGS) entry which is preliminary data.</text>
</comment>
<feature type="region of interest" description="Disordered" evidence="7">
    <location>
        <begin position="371"/>
        <end position="391"/>
    </location>
</feature>
<dbReference type="GO" id="GO:0003677">
    <property type="term" value="F:DNA binding"/>
    <property type="evidence" value="ECO:0007669"/>
    <property type="project" value="UniProtKB-KW"/>
</dbReference>
<dbReference type="OrthoDB" id="76676at2759"/>
<dbReference type="EMBL" id="SWFT01000153">
    <property type="protein sequence ID" value="KAA8897659.1"/>
    <property type="molecule type" value="Genomic_DNA"/>
</dbReference>
<dbReference type="GO" id="GO:0016251">
    <property type="term" value="F:RNA polymerase II general transcription initiation factor activity"/>
    <property type="evidence" value="ECO:0007669"/>
    <property type="project" value="TreeGrafter"/>
</dbReference>
<sequence>MSQSTNSSTECGDRWKEFPLKFCSQAKLDRSSHFLMKFRRGPVNIVEDFTKPVRLHQKDTYGIQNHLSRKQMDEMSQIPANKVFEDQSKKMDCKVAPDGGGRRSLKNYYRPQARRGYHKQLSKESMPWVLEDYDARNVYVGNYEASSTLIPFVLSPSQDGYELTPIVKQYKFTPRLNCTTAQRSRLYKEWSHKLQSLSKESKAPKRVSSFGRMHMVSGEADTSRNPEFDEPDYEATFADDEDVILDENDSRQNKWSKRKLNQELIEDVVSDDMSHRQHQTRILTKGGKRIQKMLAIDAGEGSFYESNEEDVSPCYESGSDSSEDEISLQAAINEIVAARTASRPRTVFGHNLGDGIVSIKASPEVLREFPPGRWLSSGRRLPSTSGGTNTL</sequence>
<dbReference type="GO" id="GO:0032968">
    <property type="term" value="P:positive regulation of transcription elongation by RNA polymerase II"/>
    <property type="evidence" value="ECO:0007669"/>
    <property type="project" value="InterPro"/>
</dbReference>
<protein>
    <submittedName>
        <fullName evidence="8">Uncharacterized protein</fullName>
    </submittedName>
</protein>
<comment type="similarity">
    <text evidence="2">Belongs to the TFIIF alpha subunit family.</text>
</comment>
<keyword evidence="6" id="KW-0539">Nucleus</keyword>
<organism evidence="8 9">
    <name type="scientific">Diutina rugosa</name>
    <name type="common">Yeast</name>
    <name type="synonym">Candida rugosa</name>
    <dbReference type="NCBI Taxonomy" id="5481"/>
    <lineage>
        <taxon>Eukaryota</taxon>
        <taxon>Fungi</taxon>
        <taxon>Dikarya</taxon>
        <taxon>Ascomycota</taxon>
        <taxon>Saccharomycotina</taxon>
        <taxon>Pichiomycetes</taxon>
        <taxon>Debaryomycetaceae</taxon>
        <taxon>Diutina</taxon>
    </lineage>
</organism>
<feature type="compositionally biased region" description="Polar residues" evidence="7">
    <location>
        <begin position="382"/>
        <end position="391"/>
    </location>
</feature>
<evidence type="ECO:0000256" key="4">
    <source>
        <dbReference type="ARBA" id="ARBA00023125"/>
    </source>
</evidence>
<evidence type="ECO:0000256" key="6">
    <source>
        <dbReference type="ARBA" id="ARBA00023242"/>
    </source>
</evidence>
<evidence type="ECO:0000256" key="2">
    <source>
        <dbReference type="ARBA" id="ARBA00005249"/>
    </source>
</evidence>
<dbReference type="GO" id="GO:0001096">
    <property type="term" value="F:TFIIF-class transcription factor complex binding"/>
    <property type="evidence" value="ECO:0007669"/>
    <property type="project" value="TreeGrafter"/>
</dbReference>
<dbReference type="VEuPathDB" id="FungiDB:DIURU_005090"/>
<keyword evidence="4" id="KW-0238">DNA-binding</keyword>
<reference evidence="8 9" key="1">
    <citation type="submission" date="2019-07" db="EMBL/GenBank/DDBJ databases">
        <title>Genome assembly of two rare yeast pathogens: Diutina rugosa and Trichomonascus ciferrii.</title>
        <authorList>
            <person name="Mixao V."/>
            <person name="Saus E."/>
            <person name="Hansen A."/>
            <person name="Lass-Flor C."/>
            <person name="Gabaldon T."/>
        </authorList>
    </citation>
    <scope>NUCLEOTIDE SEQUENCE [LARGE SCALE GENOMIC DNA]</scope>
    <source>
        <strain evidence="8 9">CBS 613</strain>
    </source>
</reference>
<dbReference type="GO" id="GO:0006367">
    <property type="term" value="P:transcription initiation at RNA polymerase II promoter"/>
    <property type="evidence" value="ECO:0007669"/>
    <property type="project" value="InterPro"/>
</dbReference>
<dbReference type="SUPFAM" id="SSF50916">
    <property type="entry name" value="Rap30/74 interaction domains"/>
    <property type="match status" value="1"/>
</dbReference>
<dbReference type="GeneID" id="54783741"/>
<dbReference type="PANTHER" id="PTHR13011">
    <property type="entry name" value="TFIIF-ALPHA"/>
    <property type="match status" value="1"/>
</dbReference>
<evidence type="ECO:0000256" key="3">
    <source>
        <dbReference type="ARBA" id="ARBA00023015"/>
    </source>
</evidence>
<dbReference type="GO" id="GO:0005674">
    <property type="term" value="C:transcription factor TFIIF complex"/>
    <property type="evidence" value="ECO:0007669"/>
    <property type="project" value="TreeGrafter"/>
</dbReference>
<evidence type="ECO:0000256" key="7">
    <source>
        <dbReference type="SAM" id="MobiDB-lite"/>
    </source>
</evidence>
<gene>
    <name evidence="8" type="ORF">DIURU_005090</name>
</gene>
<keyword evidence="3" id="KW-0805">Transcription regulation</keyword>
<dbReference type="InterPro" id="IPR008851">
    <property type="entry name" value="TFIIF-alpha"/>
</dbReference>
<keyword evidence="5" id="KW-0804">Transcription</keyword>
<dbReference type="Proteomes" id="UP000449547">
    <property type="component" value="Unassembled WGS sequence"/>
</dbReference>
<proteinExistence type="inferred from homology"/>
<name>A0A642UH30_DIURU</name>
<evidence type="ECO:0000313" key="8">
    <source>
        <dbReference type="EMBL" id="KAA8897659.1"/>
    </source>
</evidence>
<evidence type="ECO:0000256" key="1">
    <source>
        <dbReference type="ARBA" id="ARBA00004123"/>
    </source>
</evidence>
<accession>A0A642UH30</accession>
<evidence type="ECO:0000256" key="5">
    <source>
        <dbReference type="ARBA" id="ARBA00023163"/>
    </source>
</evidence>
<dbReference type="AlphaFoldDB" id="A0A642UH30"/>